<reference evidence="2 3" key="1">
    <citation type="submission" date="2019-03" db="EMBL/GenBank/DDBJ databases">
        <title>First draft genome of Liparis tanakae, snailfish: a comprehensive survey of snailfish specific genes.</title>
        <authorList>
            <person name="Kim W."/>
            <person name="Song I."/>
            <person name="Jeong J.-H."/>
            <person name="Kim D."/>
            <person name="Kim S."/>
            <person name="Ryu S."/>
            <person name="Song J.Y."/>
            <person name="Lee S.K."/>
        </authorList>
    </citation>
    <scope>NUCLEOTIDE SEQUENCE [LARGE SCALE GENOMIC DNA]</scope>
    <source>
        <tissue evidence="2">Muscle</tissue>
    </source>
</reference>
<evidence type="ECO:0000256" key="1">
    <source>
        <dbReference type="SAM" id="MobiDB-lite"/>
    </source>
</evidence>
<dbReference type="EMBL" id="SRLO01001943">
    <property type="protein sequence ID" value="TNN34532.1"/>
    <property type="molecule type" value="Genomic_DNA"/>
</dbReference>
<name>A0A4Z2F226_9TELE</name>
<gene>
    <name evidence="2" type="ORF">EYF80_055300</name>
</gene>
<feature type="region of interest" description="Disordered" evidence="1">
    <location>
        <begin position="1"/>
        <end position="25"/>
    </location>
</feature>
<keyword evidence="3" id="KW-1185">Reference proteome</keyword>
<evidence type="ECO:0000313" key="2">
    <source>
        <dbReference type="EMBL" id="TNN34532.1"/>
    </source>
</evidence>
<feature type="compositionally biased region" description="Polar residues" evidence="1">
    <location>
        <begin position="1"/>
        <end position="19"/>
    </location>
</feature>
<accession>A0A4Z2F226</accession>
<comment type="caution">
    <text evidence="2">The sequence shown here is derived from an EMBL/GenBank/DDBJ whole genome shotgun (WGS) entry which is preliminary data.</text>
</comment>
<dbReference type="Proteomes" id="UP000314294">
    <property type="component" value="Unassembled WGS sequence"/>
</dbReference>
<dbReference type="AlphaFoldDB" id="A0A4Z2F226"/>
<sequence>MAAMLSQDQKVTEVTMTTEQTHRDVDEMNVSVRLVKDRDRRSFGVSLSCSTTDGCAARPSLDGEEDERLVPDKTKKLIAAA</sequence>
<evidence type="ECO:0000313" key="3">
    <source>
        <dbReference type="Proteomes" id="UP000314294"/>
    </source>
</evidence>
<protein>
    <submittedName>
        <fullName evidence="2">Uncharacterized protein</fullName>
    </submittedName>
</protein>
<proteinExistence type="predicted"/>
<organism evidence="2 3">
    <name type="scientific">Liparis tanakae</name>
    <name type="common">Tanaka's snailfish</name>
    <dbReference type="NCBI Taxonomy" id="230148"/>
    <lineage>
        <taxon>Eukaryota</taxon>
        <taxon>Metazoa</taxon>
        <taxon>Chordata</taxon>
        <taxon>Craniata</taxon>
        <taxon>Vertebrata</taxon>
        <taxon>Euteleostomi</taxon>
        <taxon>Actinopterygii</taxon>
        <taxon>Neopterygii</taxon>
        <taxon>Teleostei</taxon>
        <taxon>Neoteleostei</taxon>
        <taxon>Acanthomorphata</taxon>
        <taxon>Eupercaria</taxon>
        <taxon>Perciformes</taxon>
        <taxon>Cottioidei</taxon>
        <taxon>Cottales</taxon>
        <taxon>Liparidae</taxon>
        <taxon>Liparis</taxon>
    </lineage>
</organism>